<organism evidence="3 4">
    <name type="scientific">Cryptosporangium japonicum</name>
    <dbReference type="NCBI Taxonomy" id="80872"/>
    <lineage>
        <taxon>Bacteria</taxon>
        <taxon>Bacillati</taxon>
        <taxon>Actinomycetota</taxon>
        <taxon>Actinomycetes</taxon>
        <taxon>Cryptosporangiales</taxon>
        <taxon>Cryptosporangiaceae</taxon>
        <taxon>Cryptosporangium</taxon>
    </lineage>
</organism>
<reference evidence="3 4" key="1">
    <citation type="journal article" date="2019" name="Int. J. Syst. Evol. Microbiol.">
        <title>The Global Catalogue of Microorganisms (GCM) 10K type strain sequencing project: providing services to taxonomists for standard genome sequencing and annotation.</title>
        <authorList>
            <consortium name="The Broad Institute Genomics Platform"/>
            <consortium name="The Broad Institute Genome Sequencing Center for Infectious Disease"/>
            <person name="Wu L."/>
            <person name="Ma J."/>
        </authorList>
    </citation>
    <scope>NUCLEOTIDE SEQUENCE [LARGE SCALE GENOMIC DNA]</scope>
    <source>
        <strain evidence="3 4">JCM 10425</strain>
    </source>
</reference>
<evidence type="ECO:0000313" key="3">
    <source>
        <dbReference type="EMBL" id="GAA0237559.1"/>
    </source>
</evidence>
<evidence type="ECO:0008006" key="5">
    <source>
        <dbReference type="Google" id="ProtNLM"/>
    </source>
</evidence>
<proteinExistence type="predicted"/>
<keyword evidence="1" id="KW-0472">Membrane</keyword>
<dbReference type="RefSeq" id="WP_344648800.1">
    <property type="nucleotide sequence ID" value="NZ_BAAAGX010000009.1"/>
</dbReference>
<evidence type="ECO:0000256" key="1">
    <source>
        <dbReference type="SAM" id="Phobius"/>
    </source>
</evidence>
<feature type="transmembrane region" description="Helical" evidence="1">
    <location>
        <begin position="37"/>
        <end position="59"/>
    </location>
</feature>
<name>A0ABN0U3K3_9ACTN</name>
<feature type="chain" id="PRO_5045979588" description="Integral membrane protein" evidence="2">
    <location>
        <begin position="22"/>
        <end position="136"/>
    </location>
</feature>
<keyword evidence="1" id="KW-1133">Transmembrane helix</keyword>
<keyword evidence="2" id="KW-0732">Signal</keyword>
<feature type="signal peptide" evidence="2">
    <location>
        <begin position="1"/>
        <end position="21"/>
    </location>
</feature>
<accession>A0ABN0U3K3</accession>
<evidence type="ECO:0000313" key="4">
    <source>
        <dbReference type="Proteomes" id="UP001500967"/>
    </source>
</evidence>
<protein>
    <recommendedName>
        <fullName evidence="5">Integral membrane protein</fullName>
    </recommendedName>
</protein>
<keyword evidence="4" id="KW-1185">Reference proteome</keyword>
<gene>
    <name evidence="3" type="ORF">GCM10009539_23530</name>
</gene>
<feature type="transmembrane region" description="Helical" evidence="1">
    <location>
        <begin position="95"/>
        <end position="116"/>
    </location>
</feature>
<sequence>MKRRLLAYGSVVLLCAGLGLAVDGDTITDPGDAFWSAMRFLVIAVAAPMGSALVARAGIQRRESSPRTYQVVAWLLAALPVVSLAWLVIDADAPGWRRLGLVLVALGGLAATLLTARAGMLSGRFRPEPAREQQRP</sequence>
<dbReference type="EMBL" id="BAAAGX010000009">
    <property type="protein sequence ID" value="GAA0237559.1"/>
    <property type="molecule type" value="Genomic_DNA"/>
</dbReference>
<comment type="caution">
    <text evidence="3">The sequence shown here is derived from an EMBL/GenBank/DDBJ whole genome shotgun (WGS) entry which is preliminary data.</text>
</comment>
<evidence type="ECO:0000256" key="2">
    <source>
        <dbReference type="SAM" id="SignalP"/>
    </source>
</evidence>
<keyword evidence="1" id="KW-0812">Transmembrane</keyword>
<feature type="transmembrane region" description="Helical" evidence="1">
    <location>
        <begin position="71"/>
        <end position="89"/>
    </location>
</feature>
<dbReference type="Proteomes" id="UP001500967">
    <property type="component" value="Unassembled WGS sequence"/>
</dbReference>